<dbReference type="GeneID" id="45693341"/>
<dbReference type="GO" id="GO:0005694">
    <property type="term" value="C:chromosome"/>
    <property type="evidence" value="ECO:0007669"/>
    <property type="project" value="TreeGrafter"/>
</dbReference>
<evidence type="ECO:0000313" key="5">
    <source>
        <dbReference type="Proteomes" id="UP000594892"/>
    </source>
</evidence>
<name>A0AAP9Y574_BURGL</name>
<protein>
    <submittedName>
        <fullName evidence="4">ParB/RepB/Spo0J family partition protein</fullName>
    </submittedName>
</protein>
<keyword evidence="4" id="KW-0614">Plasmid</keyword>
<dbReference type="InterPro" id="IPR041468">
    <property type="entry name" value="HTH_ParB/Spo0J"/>
</dbReference>
<dbReference type="InterPro" id="IPR003115">
    <property type="entry name" value="ParB_N"/>
</dbReference>
<dbReference type="SUPFAM" id="SSF110849">
    <property type="entry name" value="ParB/Sulfiredoxin"/>
    <property type="match status" value="1"/>
</dbReference>
<geneLocation type="plasmid" evidence="4 5">
    <name>unnamed2</name>
</geneLocation>
<dbReference type="PANTHER" id="PTHR33375">
    <property type="entry name" value="CHROMOSOME-PARTITIONING PROTEIN PARB-RELATED"/>
    <property type="match status" value="1"/>
</dbReference>
<organism evidence="4 5">
    <name type="scientific">Burkholderia glumae</name>
    <name type="common">Pseudomonas glumae</name>
    <dbReference type="NCBI Taxonomy" id="337"/>
    <lineage>
        <taxon>Bacteria</taxon>
        <taxon>Pseudomonadati</taxon>
        <taxon>Pseudomonadota</taxon>
        <taxon>Betaproteobacteria</taxon>
        <taxon>Burkholderiales</taxon>
        <taxon>Burkholderiaceae</taxon>
        <taxon>Burkholderia</taxon>
    </lineage>
</organism>
<evidence type="ECO:0000259" key="3">
    <source>
        <dbReference type="SMART" id="SM00470"/>
    </source>
</evidence>
<sequence length="345" mass="38258">MATKKSFTDHIKKGQLLDEALRSSGPKEGIDRFEIMEQALAGRGSLLHAPKETDVSSRADVLVREGKASVLVTTWPIDKIDDNPLNSRHIYDEAKVQARASSIAKDGQFQPALVARHPTNPERVILIDGQYRKRASRILGKKEMEVKILDGLTPIDFWRLARSSNAEREQESALDVAMSFRALLDQGHARTAEEIAGMIGESKGVVSKYLAMLSLPEQTRDIIAAHPAIFSVNISYELALYRKVTDDSRTDALAQRILDDGLSIRKIEAIRKAAEVGKERRRNPTSLQFKFRGADGTEIGTIKEWADGRIQVDLQLGNDVVRFREALTTMLAEGGAQSIGEKSNE</sequence>
<keyword evidence="2" id="KW-0159">Chromosome partition</keyword>
<accession>A0AAP9Y574</accession>
<reference evidence="4 5" key="1">
    <citation type="submission" date="2020-12" db="EMBL/GenBank/DDBJ databases">
        <title>FDA dAtabase for Regulatory Grade micrObial Sequences (FDA-ARGOS): Supporting development and validation of Infectious Disease Dx tests.</title>
        <authorList>
            <person name="Minogue T."/>
            <person name="Wolcott M."/>
            <person name="Wasieloski L."/>
            <person name="Aguilar W."/>
            <person name="Moore D."/>
            <person name="Jaissle J."/>
            <person name="Tallon L."/>
            <person name="Sadzewicz L."/>
            <person name="Zhao X."/>
            <person name="Boylan J."/>
            <person name="Ott S."/>
            <person name="Bowen H."/>
            <person name="Vavikolanu K."/>
            <person name="Mehta A."/>
            <person name="Aluvathingal J."/>
            <person name="Nadendla S."/>
            <person name="Yan Y."/>
            <person name="Sichtig H."/>
        </authorList>
    </citation>
    <scope>NUCLEOTIDE SEQUENCE [LARGE SCALE GENOMIC DNA]</scope>
    <source>
        <strain evidence="4 5">FDAARGOS_949</strain>
        <plasmid evidence="4 5">unnamed2</plasmid>
    </source>
</reference>
<dbReference type="InterPro" id="IPR004437">
    <property type="entry name" value="ParB/RepB/Spo0J"/>
</dbReference>
<dbReference type="RefSeq" id="WP_017432351.1">
    <property type="nucleotide sequence ID" value="NZ_CP033655.1"/>
</dbReference>
<proteinExistence type="inferred from homology"/>
<dbReference type="AlphaFoldDB" id="A0AAP9Y574"/>
<feature type="domain" description="ParB-like N-terminal" evidence="3">
    <location>
        <begin position="73"/>
        <end position="164"/>
    </location>
</feature>
<gene>
    <name evidence="4" type="ORF">I6H06_30005</name>
</gene>
<dbReference type="InterPro" id="IPR036086">
    <property type="entry name" value="ParB/Sulfiredoxin_sf"/>
</dbReference>
<dbReference type="SMART" id="SM00470">
    <property type="entry name" value="ParB"/>
    <property type="match status" value="1"/>
</dbReference>
<dbReference type="Proteomes" id="UP000594892">
    <property type="component" value="Plasmid unnamed2"/>
</dbReference>
<dbReference type="Pfam" id="PF17762">
    <property type="entry name" value="HTH_ParB"/>
    <property type="match status" value="1"/>
</dbReference>
<dbReference type="GO" id="GO:0003677">
    <property type="term" value="F:DNA binding"/>
    <property type="evidence" value="ECO:0007669"/>
    <property type="project" value="InterPro"/>
</dbReference>
<dbReference type="Gene3D" id="1.10.10.2830">
    <property type="match status" value="1"/>
</dbReference>
<dbReference type="InterPro" id="IPR050336">
    <property type="entry name" value="Chromosome_partition/occlusion"/>
</dbReference>
<dbReference type="Pfam" id="PF02195">
    <property type="entry name" value="ParB_N"/>
    <property type="match status" value="1"/>
</dbReference>
<evidence type="ECO:0000256" key="1">
    <source>
        <dbReference type="ARBA" id="ARBA00006295"/>
    </source>
</evidence>
<dbReference type="NCBIfam" id="TIGR00180">
    <property type="entry name" value="parB_part"/>
    <property type="match status" value="1"/>
</dbReference>
<evidence type="ECO:0000256" key="2">
    <source>
        <dbReference type="ARBA" id="ARBA00022829"/>
    </source>
</evidence>
<dbReference type="GO" id="GO:0007059">
    <property type="term" value="P:chromosome segregation"/>
    <property type="evidence" value="ECO:0007669"/>
    <property type="project" value="UniProtKB-KW"/>
</dbReference>
<dbReference type="Gene3D" id="3.90.1530.10">
    <property type="entry name" value="Conserved hypothetical protein from pyrococcus furiosus pfu- 392566-001, ParB domain"/>
    <property type="match status" value="1"/>
</dbReference>
<evidence type="ECO:0000313" key="4">
    <source>
        <dbReference type="EMBL" id="QPQ94836.1"/>
    </source>
</evidence>
<comment type="similarity">
    <text evidence="1">Belongs to the ParB family.</text>
</comment>
<dbReference type="EMBL" id="CP065603">
    <property type="protein sequence ID" value="QPQ94836.1"/>
    <property type="molecule type" value="Genomic_DNA"/>
</dbReference>
<dbReference type="PANTHER" id="PTHR33375:SF1">
    <property type="entry name" value="CHROMOSOME-PARTITIONING PROTEIN PARB-RELATED"/>
    <property type="match status" value="1"/>
</dbReference>